<sequence length="455" mass="50493">MGRILLSSGQVSVVLSAAIVFLFTLALFLSGYVLQQRTVRSMQAMIKPRLPKPLPAPNPILPPTLDVKWARPMGGRPEVDESVDQLIAGQTLDWSRLGYVQMAKDHGELCSAVMLLADLHKMKSPAKRLLLFPRMWLKRTEEGEYDPEMTTTRRLLRAAVRRYGVTLIPMEPIVDGADDSLPSSYSLASLYSLTDYERILYLQGPGMLLDASALDSLLAFSKSEPMAAYPATPARESLSTSLLLVHPSQQHHGQLQKLRGSQPMTDLELFRKSFAAPQSLISSWSLSMGNVVYESQNLRDAIDGFNATVFAEATTYVRLSDPELPGPEYDVPYYERVALRPRNDEARGAWEGLYEKFRQRRMEVCGLDLETWTAPELVGGSDAAEAEYEREEDEYARERFAEGEFTPAEDAPRGDAVVDEAADEAADEVLIRGIMADNLLVGEAVADDEGAAEEL</sequence>
<dbReference type="InterPro" id="IPR029044">
    <property type="entry name" value="Nucleotide-diphossugar_trans"/>
</dbReference>
<keyword evidence="3" id="KW-1185">Reference proteome</keyword>
<evidence type="ECO:0000313" key="3">
    <source>
        <dbReference type="Proteomes" id="UP000799757"/>
    </source>
</evidence>
<proteinExistence type="predicted"/>
<keyword evidence="2" id="KW-0808">Transferase</keyword>
<name>A0A6A6WZD6_9PLEO</name>
<dbReference type="GO" id="GO:0016740">
    <property type="term" value="F:transferase activity"/>
    <property type="evidence" value="ECO:0007669"/>
    <property type="project" value="UniProtKB-KW"/>
</dbReference>
<reference evidence="2" key="1">
    <citation type="journal article" date="2020" name="Stud. Mycol.">
        <title>101 Dothideomycetes genomes: a test case for predicting lifestyles and emergence of pathogens.</title>
        <authorList>
            <person name="Haridas S."/>
            <person name="Albert R."/>
            <person name="Binder M."/>
            <person name="Bloem J."/>
            <person name="Labutti K."/>
            <person name="Salamov A."/>
            <person name="Andreopoulos B."/>
            <person name="Baker S."/>
            <person name="Barry K."/>
            <person name="Bills G."/>
            <person name="Bluhm B."/>
            <person name="Cannon C."/>
            <person name="Castanera R."/>
            <person name="Culley D."/>
            <person name="Daum C."/>
            <person name="Ezra D."/>
            <person name="Gonzalez J."/>
            <person name="Henrissat B."/>
            <person name="Kuo A."/>
            <person name="Liang C."/>
            <person name="Lipzen A."/>
            <person name="Lutzoni F."/>
            <person name="Magnuson J."/>
            <person name="Mondo S."/>
            <person name="Nolan M."/>
            <person name="Ohm R."/>
            <person name="Pangilinan J."/>
            <person name="Park H.-J."/>
            <person name="Ramirez L."/>
            <person name="Alfaro M."/>
            <person name="Sun H."/>
            <person name="Tritt A."/>
            <person name="Yoshinaga Y."/>
            <person name="Zwiers L.-H."/>
            <person name="Turgeon B."/>
            <person name="Goodwin S."/>
            <person name="Spatafora J."/>
            <person name="Crous P."/>
            <person name="Grigoriev I."/>
        </authorList>
    </citation>
    <scope>NUCLEOTIDE SEQUENCE</scope>
    <source>
        <strain evidence="2">CBS 109.77</strain>
    </source>
</reference>
<dbReference type="AlphaFoldDB" id="A0A6A6WZD6"/>
<organism evidence="2 3">
    <name type="scientific">Melanomma pulvis-pyrius CBS 109.77</name>
    <dbReference type="NCBI Taxonomy" id="1314802"/>
    <lineage>
        <taxon>Eukaryota</taxon>
        <taxon>Fungi</taxon>
        <taxon>Dikarya</taxon>
        <taxon>Ascomycota</taxon>
        <taxon>Pezizomycotina</taxon>
        <taxon>Dothideomycetes</taxon>
        <taxon>Pleosporomycetidae</taxon>
        <taxon>Pleosporales</taxon>
        <taxon>Melanommataceae</taxon>
        <taxon>Melanomma</taxon>
    </lineage>
</organism>
<gene>
    <name evidence="2" type="ORF">K505DRAFT_254160</name>
</gene>
<dbReference type="EMBL" id="MU002166">
    <property type="protein sequence ID" value="KAF2789057.1"/>
    <property type="molecule type" value="Genomic_DNA"/>
</dbReference>
<keyword evidence="1" id="KW-0812">Transmembrane</keyword>
<keyword evidence="1" id="KW-1133">Transmembrane helix</keyword>
<evidence type="ECO:0000313" key="2">
    <source>
        <dbReference type="EMBL" id="KAF2789057.1"/>
    </source>
</evidence>
<feature type="transmembrane region" description="Helical" evidence="1">
    <location>
        <begin position="12"/>
        <end position="34"/>
    </location>
</feature>
<dbReference type="Proteomes" id="UP000799757">
    <property type="component" value="Unassembled WGS sequence"/>
</dbReference>
<evidence type="ECO:0000256" key="1">
    <source>
        <dbReference type="SAM" id="Phobius"/>
    </source>
</evidence>
<dbReference type="OrthoDB" id="5367275at2759"/>
<accession>A0A6A6WZD6</accession>
<dbReference type="Gene3D" id="3.90.550.10">
    <property type="entry name" value="Spore Coat Polysaccharide Biosynthesis Protein SpsA, Chain A"/>
    <property type="match status" value="1"/>
</dbReference>
<protein>
    <submittedName>
        <fullName evidence="2">Glycosyltransferase family 8 protein</fullName>
    </submittedName>
</protein>
<keyword evidence="1" id="KW-0472">Membrane</keyword>